<protein>
    <submittedName>
        <fullName evidence="1">Uncharacterized protein</fullName>
    </submittedName>
</protein>
<proteinExistence type="predicted"/>
<dbReference type="Proteomes" id="UP000237000">
    <property type="component" value="Unassembled WGS sequence"/>
</dbReference>
<gene>
    <name evidence="1" type="ORF">TorRG33x02_182830</name>
</gene>
<dbReference type="EMBL" id="JXTC01000140">
    <property type="protein sequence ID" value="PON85923.1"/>
    <property type="molecule type" value="Genomic_DNA"/>
</dbReference>
<accession>A0A2P5EK57</accession>
<keyword evidence="2" id="KW-1185">Reference proteome</keyword>
<dbReference type="InParanoid" id="A0A2P5EK57"/>
<organism evidence="1 2">
    <name type="scientific">Trema orientale</name>
    <name type="common">Charcoal tree</name>
    <name type="synonym">Celtis orientalis</name>
    <dbReference type="NCBI Taxonomy" id="63057"/>
    <lineage>
        <taxon>Eukaryota</taxon>
        <taxon>Viridiplantae</taxon>
        <taxon>Streptophyta</taxon>
        <taxon>Embryophyta</taxon>
        <taxon>Tracheophyta</taxon>
        <taxon>Spermatophyta</taxon>
        <taxon>Magnoliopsida</taxon>
        <taxon>eudicotyledons</taxon>
        <taxon>Gunneridae</taxon>
        <taxon>Pentapetalae</taxon>
        <taxon>rosids</taxon>
        <taxon>fabids</taxon>
        <taxon>Rosales</taxon>
        <taxon>Cannabaceae</taxon>
        <taxon>Trema</taxon>
    </lineage>
</organism>
<feature type="non-terminal residue" evidence="1">
    <location>
        <position position="125"/>
    </location>
</feature>
<comment type="caution">
    <text evidence="1">The sequence shown here is derived from an EMBL/GenBank/DDBJ whole genome shotgun (WGS) entry which is preliminary data.</text>
</comment>
<evidence type="ECO:0000313" key="1">
    <source>
        <dbReference type="EMBL" id="PON85923.1"/>
    </source>
</evidence>
<evidence type="ECO:0000313" key="2">
    <source>
        <dbReference type="Proteomes" id="UP000237000"/>
    </source>
</evidence>
<dbReference type="OrthoDB" id="10413487at2759"/>
<name>A0A2P5EK57_TREOI</name>
<dbReference type="AlphaFoldDB" id="A0A2P5EK57"/>
<sequence>MADEVFGHKDLFSFHTKDFSSLMDGGSSFVKSGSKIDVVGGSNEALMATNLSDGSAVTLLSSSHARGTGVLELGQRKCNGVDPSYTQILSSSPRIEGNGNTSMVLPPPEIVMPHASIIAPEQSKP</sequence>
<reference evidence="2" key="1">
    <citation type="submission" date="2016-06" db="EMBL/GenBank/DDBJ databases">
        <title>Parallel loss of symbiosis genes in relatives of nitrogen-fixing non-legume Parasponia.</title>
        <authorList>
            <person name="Van Velzen R."/>
            <person name="Holmer R."/>
            <person name="Bu F."/>
            <person name="Rutten L."/>
            <person name="Van Zeijl A."/>
            <person name="Liu W."/>
            <person name="Santuari L."/>
            <person name="Cao Q."/>
            <person name="Sharma T."/>
            <person name="Shen D."/>
            <person name="Roswanjaya Y."/>
            <person name="Wardhani T."/>
            <person name="Kalhor M.S."/>
            <person name="Jansen J."/>
            <person name="Van den Hoogen J."/>
            <person name="Gungor B."/>
            <person name="Hartog M."/>
            <person name="Hontelez J."/>
            <person name="Verver J."/>
            <person name="Yang W.-C."/>
            <person name="Schijlen E."/>
            <person name="Repin R."/>
            <person name="Schilthuizen M."/>
            <person name="Schranz E."/>
            <person name="Heidstra R."/>
            <person name="Miyata K."/>
            <person name="Fedorova E."/>
            <person name="Kohlen W."/>
            <person name="Bisseling T."/>
            <person name="Smit S."/>
            <person name="Geurts R."/>
        </authorList>
    </citation>
    <scope>NUCLEOTIDE SEQUENCE [LARGE SCALE GENOMIC DNA]</scope>
    <source>
        <strain evidence="2">cv. RG33-2</strain>
    </source>
</reference>